<dbReference type="PIRSF" id="PIRSF000193">
    <property type="entry name" value="Pyrrol-5-carb_rd"/>
    <property type="match status" value="1"/>
</dbReference>
<comment type="caution">
    <text evidence="11">The sequence shown here is derived from an EMBL/GenBank/DDBJ whole genome shotgun (WGS) entry which is preliminary data.</text>
</comment>
<keyword evidence="2 6" id="KW-0641">Proline biosynthesis</keyword>
<feature type="binding site" evidence="8">
    <location>
        <begin position="74"/>
        <end position="77"/>
    </location>
    <ligand>
        <name>NADP(+)</name>
        <dbReference type="ChEBI" id="CHEBI:58349"/>
    </ligand>
</feature>
<dbReference type="Gene3D" id="3.40.50.720">
    <property type="entry name" value="NAD(P)-binding Rossmann-like Domain"/>
    <property type="match status" value="1"/>
</dbReference>
<dbReference type="FunFam" id="1.10.3730.10:FF:000001">
    <property type="entry name" value="Pyrroline-5-carboxylate reductase"/>
    <property type="match status" value="1"/>
</dbReference>
<keyword evidence="6" id="KW-0963">Cytoplasm</keyword>
<evidence type="ECO:0000313" key="12">
    <source>
        <dbReference type="Proteomes" id="UP000659630"/>
    </source>
</evidence>
<protein>
    <recommendedName>
        <fullName evidence="6 7">Pyrroline-5-carboxylate reductase</fullName>
        <shortName evidence="6">P5C reductase</shortName>
        <shortName evidence="6">P5CR</shortName>
        <ecNumber evidence="6 7">1.5.1.2</ecNumber>
    </recommendedName>
    <alternativeName>
        <fullName evidence="6">PCA reductase</fullName>
    </alternativeName>
</protein>
<sequence>MLDAKNVRIGFIGFGNMAQAMAQGLLAVGAVRADQICACAKNWEKLCANTRPQGLRPCRDAAETAASADLVVVAVKPYLVEQVLAPIKELLKEKIVVSVAAGMPFEKYEQILAPGTHHLSTVPNTPISVGEGIIACESRHSLTQEEWALFEEVFGKAALVQLVDTAQLSVAGTLAGCGPAFAAMFIEALADGAVQQGLPRALAYRLASQMMVGTGRLQLASGAHPGAMKDAVCSPGGTTIVGVAELERHGFRSALIDALDAIENR</sequence>
<evidence type="ECO:0000256" key="6">
    <source>
        <dbReference type="HAMAP-Rule" id="MF_01925"/>
    </source>
</evidence>
<keyword evidence="4 6" id="KW-0560">Oxidoreductase</keyword>
<dbReference type="GO" id="GO:0005737">
    <property type="term" value="C:cytoplasm"/>
    <property type="evidence" value="ECO:0007669"/>
    <property type="project" value="UniProtKB-SubCell"/>
</dbReference>
<comment type="pathway">
    <text evidence="6">Amino-acid biosynthesis; L-proline biosynthesis; L-proline from L-glutamate 5-semialdehyde: step 1/1.</text>
</comment>
<comment type="similarity">
    <text evidence="1 6">Belongs to the pyrroline-5-carboxylate reductase family.</text>
</comment>
<proteinExistence type="inferred from homology"/>
<evidence type="ECO:0000256" key="2">
    <source>
        <dbReference type="ARBA" id="ARBA00022650"/>
    </source>
</evidence>
<evidence type="ECO:0000256" key="3">
    <source>
        <dbReference type="ARBA" id="ARBA00022857"/>
    </source>
</evidence>
<dbReference type="Gene3D" id="1.10.3730.10">
    <property type="entry name" value="ProC C-terminal domain-like"/>
    <property type="match status" value="1"/>
</dbReference>
<dbReference type="Proteomes" id="UP000659630">
    <property type="component" value="Unassembled WGS sequence"/>
</dbReference>
<keyword evidence="12" id="KW-1185">Reference proteome</keyword>
<dbReference type="InterPro" id="IPR000304">
    <property type="entry name" value="Pyrroline-COOH_reductase"/>
</dbReference>
<dbReference type="RefSeq" id="WP_186888725.1">
    <property type="nucleotide sequence ID" value="NZ_JACONZ010000005.1"/>
</dbReference>
<organism evidence="11 12">
    <name type="scientific">Anaerofilum hominis</name>
    <dbReference type="NCBI Taxonomy" id="2763016"/>
    <lineage>
        <taxon>Bacteria</taxon>
        <taxon>Bacillati</taxon>
        <taxon>Bacillota</taxon>
        <taxon>Clostridia</taxon>
        <taxon>Eubacteriales</taxon>
        <taxon>Oscillospiraceae</taxon>
        <taxon>Anaerofilum</taxon>
    </lineage>
</organism>
<evidence type="ECO:0000256" key="4">
    <source>
        <dbReference type="ARBA" id="ARBA00023002"/>
    </source>
</evidence>
<dbReference type="HAMAP" id="MF_01925">
    <property type="entry name" value="P5C_reductase"/>
    <property type="match status" value="1"/>
</dbReference>
<comment type="subcellular location">
    <subcellularLocation>
        <location evidence="6">Cytoplasm</location>
    </subcellularLocation>
</comment>
<dbReference type="Pfam" id="PF03807">
    <property type="entry name" value="F420_oxidored"/>
    <property type="match status" value="1"/>
</dbReference>
<evidence type="ECO:0000256" key="7">
    <source>
        <dbReference type="NCBIfam" id="TIGR00112"/>
    </source>
</evidence>
<feature type="domain" description="Pyrroline-5-carboxylate reductase dimerisation" evidence="10">
    <location>
        <begin position="167"/>
        <end position="265"/>
    </location>
</feature>
<evidence type="ECO:0000256" key="8">
    <source>
        <dbReference type="PIRSR" id="PIRSR000193-1"/>
    </source>
</evidence>
<keyword evidence="6" id="KW-0028">Amino-acid biosynthesis</keyword>
<accession>A0A923REM0</accession>
<dbReference type="AlphaFoldDB" id="A0A923REM0"/>
<gene>
    <name evidence="6 11" type="primary">proC</name>
    <name evidence="11" type="ORF">H8S23_12685</name>
</gene>
<evidence type="ECO:0000313" key="11">
    <source>
        <dbReference type="EMBL" id="MBC5582362.1"/>
    </source>
</evidence>
<evidence type="ECO:0000256" key="5">
    <source>
        <dbReference type="ARBA" id="ARBA00058118"/>
    </source>
</evidence>
<evidence type="ECO:0000259" key="9">
    <source>
        <dbReference type="Pfam" id="PF03807"/>
    </source>
</evidence>
<dbReference type="SUPFAM" id="SSF48179">
    <property type="entry name" value="6-phosphogluconate dehydrogenase C-terminal domain-like"/>
    <property type="match status" value="1"/>
</dbReference>
<dbReference type="PANTHER" id="PTHR11645">
    <property type="entry name" value="PYRROLINE-5-CARBOXYLATE REDUCTASE"/>
    <property type="match status" value="1"/>
</dbReference>
<comment type="function">
    <text evidence="5 6">Catalyzes the reduction of 1-pyrroline-5-carboxylate (PCA) to L-proline.</text>
</comment>
<evidence type="ECO:0000259" key="10">
    <source>
        <dbReference type="Pfam" id="PF14748"/>
    </source>
</evidence>
<dbReference type="GO" id="GO:0004735">
    <property type="term" value="F:pyrroline-5-carboxylate reductase activity"/>
    <property type="evidence" value="ECO:0007669"/>
    <property type="project" value="UniProtKB-UniRule"/>
</dbReference>
<feature type="domain" description="Pyrroline-5-carboxylate reductase catalytic N-terminal" evidence="9">
    <location>
        <begin position="8"/>
        <end position="102"/>
    </location>
</feature>
<dbReference type="Pfam" id="PF14748">
    <property type="entry name" value="P5CR_dimer"/>
    <property type="match status" value="1"/>
</dbReference>
<comment type="catalytic activity">
    <reaction evidence="6">
        <text>L-proline + NADP(+) = (S)-1-pyrroline-5-carboxylate + NADPH + 2 H(+)</text>
        <dbReference type="Rhea" id="RHEA:14109"/>
        <dbReference type="ChEBI" id="CHEBI:15378"/>
        <dbReference type="ChEBI" id="CHEBI:17388"/>
        <dbReference type="ChEBI" id="CHEBI:57783"/>
        <dbReference type="ChEBI" id="CHEBI:58349"/>
        <dbReference type="ChEBI" id="CHEBI:60039"/>
        <dbReference type="EC" id="1.5.1.2"/>
    </reaction>
</comment>
<dbReference type="InterPro" id="IPR036291">
    <property type="entry name" value="NAD(P)-bd_dom_sf"/>
</dbReference>
<comment type="catalytic activity">
    <reaction evidence="6">
        <text>L-proline + NAD(+) = (S)-1-pyrroline-5-carboxylate + NADH + 2 H(+)</text>
        <dbReference type="Rhea" id="RHEA:14105"/>
        <dbReference type="ChEBI" id="CHEBI:15378"/>
        <dbReference type="ChEBI" id="CHEBI:17388"/>
        <dbReference type="ChEBI" id="CHEBI:57540"/>
        <dbReference type="ChEBI" id="CHEBI:57945"/>
        <dbReference type="ChEBI" id="CHEBI:60039"/>
        <dbReference type="EC" id="1.5.1.2"/>
    </reaction>
</comment>
<name>A0A923REM0_9FIRM</name>
<dbReference type="NCBIfam" id="TIGR00112">
    <property type="entry name" value="proC"/>
    <property type="match status" value="1"/>
</dbReference>
<dbReference type="PANTHER" id="PTHR11645:SF0">
    <property type="entry name" value="PYRROLINE-5-CARBOXYLATE REDUCTASE 3"/>
    <property type="match status" value="1"/>
</dbReference>
<dbReference type="InterPro" id="IPR008927">
    <property type="entry name" value="6-PGluconate_DH-like_C_sf"/>
</dbReference>
<evidence type="ECO:0000256" key="1">
    <source>
        <dbReference type="ARBA" id="ARBA00005525"/>
    </source>
</evidence>
<dbReference type="EC" id="1.5.1.2" evidence="6 7"/>
<dbReference type="SUPFAM" id="SSF51735">
    <property type="entry name" value="NAD(P)-binding Rossmann-fold domains"/>
    <property type="match status" value="1"/>
</dbReference>
<dbReference type="InterPro" id="IPR029036">
    <property type="entry name" value="P5CR_dimer"/>
</dbReference>
<reference evidence="11" key="1">
    <citation type="submission" date="2020-08" db="EMBL/GenBank/DDBJ databases">
        <title>Genome public.</title>
        <authorList>
            <person name="Liu C."/>
            <person name="Sun Q."/>
        </authorList>
    </citation>
    <scope>NUCLEOTIDE SEQUENCE</scope>
    <source>
        <strain evidence="11">BX8</strain>
    </source>
</reference>
<feature type="binding site" evidence="8">
    <location>
        <begin position="12"/>
        <end position="17"/>
    </location>
    <ligand>
        <name>NADP(+)</name>
        <dbReference type="ChEBI" id="CHEBI:58349"/>
    </ligand>
</feature>
<dbReference type="InterPro" id="IPR028939">
    <property type="entry name" value="P5C_Rdtase_cat_N"/>
</dbReference>
<dbReference type="GO" id="GO:0055129">
    <property type="term" value="P:L-proline biosynthetic process"/>
    <property type="evidence" value="ECO:0007669"/>
    <property type="project" value="UniProtKB-UniRule"/>
</dbReference>
<keyword evidence="3 6" id="KW-0521">NADP</keyword>
<dbReference type="EMBL" id="JACONZ010000005">
    <property type="protein sequence ID" value="MBC5582362.1"/>
    <property type="molecule type" value="Genomic_DNA"/>
</dbReference>